<dbReference type="PROSITE" id="PS50405">
    <property type="entry name" value="GST_CTER"/>
    <property type="match status" value="1"/>
</dbReference>
<dbReference type="GO" id="GO:0004364">
    <property type="term" value="F:glutathione transferase activity"/>
    <property type="evidence" value="ECO:0007669"/>
    <property type="project" value="TreeGrafter"/>
</dbReference>
<proteinExistence type="evidence at transcript level"/>
<gene>
    <name evidence="4" type="primary">GST</name>
</gene>
<organism evidence="4">
    <name type="scientific">Tigriopus japonicus</name>
    <name type="common">Copepod</name>
    <dbReference type="NCBI Taxonomy" id="158387"/>
    <lineage>
        <taxon>Eukaryota</taxon>
        <taxon>Metazoa</taxon>
        <taxon>Ecdysozoa</taxon>
        <taxon>Arthropoda</taxon>
        <taxon>Crustacea</taxon>
        <taxon>Multicrustacea</taxon>
        <taxon>Hexanauplia</taxon>
        <taxon>Copepoda</taxon>
        <taxon>Harpacticoida</taxon>
        <taxon>Harpacticidae</taxon>
        <taxon>Tigriopus</taxon>
    </lineage>
</organism>
<dbReference type="Gene3D" id="1.20.1050.10">
    <property type="match status" value="1"/>
</dbReference>
<dbReference type="Pfam" id="PF14497">
    <property type="entry name" value="GST_C_3"/>
    <property type="match status" value="1"/>
</dbReference>
<dbReference type="SFLD" id="SFLDG00363">
    <property type="entry name" value="AMPS_(cytGST):_Alpha-__Mu-__Pi"/>
    <property type="match status" value="1"/>
</dbReference>
<dbReference type="InterPro" id="IPR036249">
    <property type="entry name" value="Thioredoxin-like_sf"/>
</dbReference>
<dbReference type="GO" id="GO:0006749">
    <property type="term" value="P:glutathione metabolic process"/>
    <property type="evidence" value="ECO:0007669"/>
    <property type="project" value="TreeGrafter"/>
</dbReference>
<evidence type="ECO:0000313" key="4">
    <source>
        <dbReference type="EMBL" id="AAY89317.1"/>
    </source>
</evidence>
<protein>
    <submittedName>
        <fullName evidence="4">Glutathione S-transferase</fullName>
    </submittedName>
</protein>
<dbReference type="PROSITE" id="PS50404">
    <property type="entry name" value="GST_NTER"/>
    <property type="match status" value="1"/>
</dbReference>
<dbReference type="PANTHER" id="PTHR11571">
    <property type="entry name" value="GLUTATHIONE S-TRANSFERASE"/>
    <property type="match status" value="1"/>
</dbReference>
<dbReference type="SFLD" id="SFLDG01205">
    <property type="entry name" value="AMPS.1"/>
    <property type="match status" value="1"/>
</dbReference>
<evidence type="ECO:0000313" key="3">
    <source>
        <dbReference type="EMBL" id="AAY89316.1"/>
    </source>
</evidence>
<evidence type="ECO:0000259" key="2">
    <source>
        <dbReference type="PROSITE" id="PS50405"/>
    </source>
</evidence>
<dbReference type="CDD" id="cd03039">
    <property type="entry name" value="GST_N_Sigma_like"/>
    <property type="match status" value="1"/>
</dbReference>
<dbReference type="InterPro" id="IPR036282">
    <property type="entry name" value="Glutathione-S-Trfase_C_sf"/>
</dbReference>
<accession>Q4JHJ5</accession>
<sequence length="217" mass="24132">MAPSVKLVYFPLRGRAELIRLILEAKGISYQDETIPSEKWGDKKASMPFRSLPVLYWVGEEIGQSLTIARSVAKKAGLAGNNDIEQARADAIVDTVANLPTKLFEIKNKDESTKSEAIQAFLNTELSGILDISENLLKNRGGKFFTGSKLSYGDIAMFAVIDLLLNPEIMTGFGFGPVLDELKKLIKDHPLTYGVYKMVKSQPKIAEYVTKRPKYPF</sequence>
<dbReference type="InterPro" id="IPR050213">
    <property type="entry name" value="GST_superfamily"/>
</dbReference>
<dbReference type="SFLD" id="SFLDS00019">
    <property type="entry name" value="Glutathione_Transferase_(cytos"/>
    <property type="match status" value="1"/>
</dbReference>
<feature type="domain" description="GST C-terminal" evidence="2">
    <location>
        <begin position="82"/>
        <end position="217"/>
    </location>
</feature>
<feature type="domain" description="GST N-terminal" evidence="1">
    <location>
        <begin position="3"/>
        <end position="80"/>
    </location>
</feature>
<evidence type="ECO:0000259" key="1">
    <source>
        <dbReference type="PROSITE" id="PS50404"/>
    </source>
</evidence>
<reference evidence="4" key="1">
    <citation type="submission" date="2005-06" db="EMBL/GenBank/DDBJ databases">
        <title>The intertidal copepod Tigriopus japonicus (Crustacea, Copepoda) glutathione S-transferase gene: cloning, expression, and its modulation by endocrine-disrupting chemicals.</title>
        <authorList>
            <person name="Lee Y.-M."/>
            <person name="Park T.-J."/>
            <person name="Jung S.-O."/>
            <person name="Seo J."/>
            <person name="Park H."/>
            <person name="Hagiwara A."/>
            <person name="Lee J.-S."/>
        </authorList>
    </citation>
    <scope>NUCLEOTIDE SEQUENCE</scope>
</reference>
<name>Q4JHJ5_TIGJA</name>
<dbReference type="CDD" id="cd03192">
    <property type="entry name" value="GST_C_Sigma_like"/>
    <property type="match status" value="1"/>
</dbReference>
<keyword evidence="4" id="KW-0808">Transferase</keyword>
<reference evidence="3" key="2">
    <citation type="journal article" date="2013" name="Chemosphere">
        <title>Development of enzyme-linked immunosorbent assay (ELISA) for glutathione S-transferase (GST-S) protein in the intertidal copepod Tigriopus japonicus and its application for environmental monitoring.</title>
        <authorList>
            <person name="Rhee J.S."/>
            <person name="Kim B.M."/>
            <person name="Jeong C.B."/>
            <person name="Leung K.M."/>
            <person name="Park G.S."/>
            <person name="Lee J.S."/>
        </authorList>
    </citation>
    <scope>NUCLEOTIDE SEQUENCE</scope>
</reference>
<dbReference type="PANTHER" id="PTHR11571:SF150">
    <property type="entry name" value="GLUTATHIONE S-TRANSFERASE"/>
    <property type="match status" value="1"/>
</dbReference>
<dbReference type="InterPro" id="IPR004045">
    <property type="entry name" value="Glutathione_S-Trfase_N"/>
</dbReference>
<dbReference type="InterPro" id="IPR010987">
    <property type="entry name" value="Glutathione-S-Trfase_C-like"/>
</dbReference>
<dbReference type="AlphaFoldDB" id="Q4JHJ5"/>
<dbReference type="EMBL" id="DQ088365">
    <property type="protein sequence ID" value="AAY89316.1"/>
    <property type="molecule type" value="mRNA"/>
</dbReference>
<dbReference type="InterPro" id="IPR004046">
    <property type="entry name" value="GST_C"/>
</dbReference>
<dbReference type="InterPro" id="IPR040079">
    <property type="entry name" value="Glutathione_S-Trfase"/>
</dbReference>
<dbReference type="SUPFAM" id="SSF47616">
    <property type="entry name" value="GST C-terminal domain-like"/>
    <property type="match status" value="1"/>
</dbReference>
<dbReference type="SUPFAM" id="SSF52833">
    <property type="entry name" value="Thioredoxin-like"/>
    <property type="match status" value="1"/>
</dbReference>
<dbReference type="Gene3D" id="3.40.30.10">
    <property type="entry name" value="Glutaredoxin"/>
    <property type="match status" value="1"/>
</dbReference>
<dbReference type="EMBL" id="DQ088366">
    <property type="protein sequence ID" value="AAY89317.1"/>
    <property type="molecule type" value="Genomic_DNA"/>
</dbReference>